<feature type="compositionally biased region" description="Polar residues" evidence="1">
    <location>
        <begin position="1"/>
        <end position="16"/>
    </location>
</feature>
<dbReference type="SUPFAM" id="SSF52096">
    <property type="entry name" value="ClpP/crotonase"/>
    <property type="match status" value="1"/>
</dbReference>
<accession>A0A919XUT0</accession>
<name>A0A919XUT0_9BACL</name>
<feature type="region of interest" description="Disordered" evidence="1">
    <location>
        <begin position="1"/>
        <end position="22"/>
    </location>
</feature>
<dbReference type="Pfam" id="PF03572">
    <property type="entry name" value="Peptidase_S41"/>
    <property type="match status" value="1"/>
</dbReference>
<dbReference type="AlphaFoldDB" id="A0A919XUT0"/>
<feature type="domain" description="Tail specific protease" evidence="2">
    <location>
        <begin position="1"/>
        <end position="59"/>
    </location>
</feature>
<gene>
    <name evidence="3" type="ORF">J41TS12_19030</name>
</gene>
<dbReference type="EMBL" id="BORR01000006">
    <property type="protein sequence ID" value="GIO37042.1"/>
    <property type="molecule type" value="Genomic_DNA"/>
</dbReference>
<dbReference type="Gene3D" id="3.90.226.10">
    <property type="entry name" value="2-enoyl-CoA Hydratase, Chain A, domain 1"/>
    <property type="match status" value="1"/>
</dbReference>
<proteinExistence type="predicted"/>
<evidence type="ECO:0000313" key="3">
    <source>
        <dbReference type="EMBL" id="GIO37042.1"/>
    </source>
</evidence>
<evidence type="ECO:0000313" key="4">
    <source>
        <dbReference type="Proteomes" id="UP000681162"/>
    </source>
</evidence>
<protein>
    <recommendedName>
        <fullName evidence="2">Tail specific protease domain-containing protein</fullName>
    </recommendedName>
</protein>
<dbReference type="InterPro" id="IPR005151">
    <property type="entry name" value="Tail-specific_protease"/>
</dbReference>
<dbReference type="PANTHER" id="PTHR11261:SF3">
    <property type="entry name" value="RETINOL-BINDING PROTEIN 3"/>
    <property type="match status" value="1"/>
</dbReference>
<evidence type="ECO:0000259" key="2">
    <source>
        <dbReference type="Pfam" id="PF03572"/>
    </source>
</evidence>
<comment type="caution">
    <text evidence="3">The sequence shown here is derived from an EMBL/GenBank/DDBJ whole genome shotgun (WGS) entry which is preliminary data.</text>
</comment>
<dbReference type="InterPro" id="IPR029045">
    <property type="entry name" value="ClpP/crotonase-like_dom_sf"/>
</dbReference>
<dbReference type="PANTHER" id="PTHR11261">
    <property type="entry name" value="INTERPHOTORECEPTOR RETINOID-BINDING PROTEIN"/>
    <property type="match status" value="1"/>
</dbReference>
<organism evidence="3 4">
    <name type="scientific">Paenibacillus antibioticophila</name>
    <dbReference type="NCBI Taxonomy" id="1274374"/>
    <lineage>
        <taxon>Bacteria</taxon>
        <taxon>Bacillati</taxon>
        <taxon>Bacillota</taxon>
        <taxon>Bacilli</taxon>
        <taxon>Bacillales</taxon>
        <taxon>Paenibacillaceae</taxon>
        <taxon>Paenibacillus</taxon>
    </lineage>
</organism>
<reference evidence="3 4" key="1">
    <citation type="submission" date="2021-03" db="EMBL/GenBank/DDBJ databases">
        <title>Antimicrobial resistance genes in bacteria isolated from Japanese honey, and their potential for conferring macrolide and lincosamide resistance in the American foulbrood pathogen Paenibacillus larvae.</title>
        <authorList>
            <person name="Okamoto M."/>
            <person name="Kumagai M."/>
            <person name="Kanamori H."/>
            <person name="Takamatsu D."/>
        </authorList>
    </citation>
    <scope>NUCLEOTIDE SEQUENCE [LARGE SCALE GENOMIC DNA]</scope>
    <source>
        <strain evidence="3 4">J41TS12</strain>
    </source>
</reference>
<evidence type="ECO:0000256" key="1">
    <source>
        <dbReference type="SAM" id="MobiDB-lite"/>
    </source>
</evidence>
<sequence>MQATKRATIVGETTSGGAHPTGQFDVGQGFLAFIPHSRSISPITKTDWEGTGVIPDVQVPADQALQKAIELIVDAKSK</sequence>
<keyword evidence="4" id="KW-1185">Reference proteome</keyword>
<dbReference type="Proteomes" id="UP000681162">
    <property type="component" value="Unassembled WGS sequence"/>
</dbReference>